<dbReference type="Proteomes" id="UP000030745">
    <property type="component" value="Unassembled WGS sequence"/>
</dbReference>
<dbReference type="InterPro" id="IPR032675">
    <property type="entry name" value="LRR_dom_sf"/>
</dbReference>
<dbReference type="RefSeq" id="XP_012208467.1">
    <property type="nucleotide sequence ID" value="XM_012353077.1"/>
</dbReference>
<keyword evidence="3" id="KW-0677">Repeat</keyword>
<dbReference type="VEuPathDB" id="FungiDB:SPRG_13624"/>
<evidence type="ECO:0000256" key="4">
    <source>
        <dbReference type="SAM" id="Phobius"/>
    </source>
</evidence>
<reference evidence="5 6" key="1">
    <citation type="journal article" date="2013" name="PLoS Genet.">
        <title>Distinctive expansion of potential virulence genes in the genome of the oomycete fish pathogen Saprolegnia parasitica.</title>
        <authorList>
            <person name="Jiang R.H."/>
            <person name="de Bruijn I."/>
            <person name="Haas B.J."/>
            <person name="Belmonte R."/>
            <person name="Lobach L."/>
            <person name="Christie J."/>
            <person name="van den Ackerveken G."/>
            <person name="Bottin A."/>
            <person name="Bulone V."/>
            <person name="Diaz-Moreno S.M."/>
            <person name="Dumas B."/>
            <person name="Fan L."/>
            <person name="Gaulin E."/>
            <person name="Govers F."/>
            <person name="Grenville-Briggs L.J."/>
            <person name="Horner N.R."/>
            <person name="Levin J.Z."/>
            <person name="Mammella M."/>
            <person name="Meijer H.J."/>
            <person name="Morris P."/>
            <person name="Nusbaum C."/>
            <person name="Oome S."/>
            <person name="Phillips A.J."/>
            <person name="van Rooyen D."/>
            <person name="Rzeszutek E."/>
            <person name="Saraiva M."/>
            <person name="Secombes C.J."/>
            <person name="Seidl M.F."/>
            <person name="Snel B."/>
            <person name="Stassen J.H."/>
            <person name="Sykes S."/>
            <person name="Tripathy S."/>
            <person name="van den Berg H."/>
            <person name="Vega-Arreguin J.C."/>
            <person name="Wawra S."/>
            <person name="Young S.K."/>
            <person name="Zeng Q."/>
            <person name="Dieguez-Uribeondo J."/>
            <person name="Russ C."/>
            <person name="Tyler B.M."/>
            <person name="van West P."/>
        </authorList>
    </citation>
    <scope>NUCLEOTIDE SEQUENCE [LARGE SCALE GENOMIC DNA]</scope>
    <source>
        <strain evidence="5 6">CBS 223.65</strain>
    </source>
</reference>
<dbReference type="OrthoDB" id="188902at2759"/>
<accession>A0A067BRD0</accession>
<keyword evidence="4" id="KW-0472">Membrane</keyword>
<dbReference type="KEGG" id="spar:SPRG_13624"/>
<feature type="transmembrane region" description="Helical" evidence="4">
    <location>
        <begin position="12"/>
        <end position="35"/>
    </location>
</feature>
<dbReference type="EMBL" id="KK583302">
    <property type="protein sequence ID" value="KDO20808.1"/>
    <property type="molecule type" value="Genomic_DNA"/>
</dbReference>
<dbReference type="GO" id="GO:0006913">
    <property type="term" value="P:nucleocytoplasmic transport"/>
    <property type="evidence" value="ECO:0007669"/>
    <property type="project" value="TreeGrafter"/>
</dbReference>
<dbReference type="OMA" id="VQLIVMY"/>
<evidence type="ECO:0000256" key="2">
    <source>
        <dbReference type="ARBA" id="ARBA00022614"/>
    </source>
</evidence>
<name>A0A067BRD0_SAPPC</name>
<dbReference type="InterPro" id="IPR001611">
    <property type="entry name" value="Leu-rich_rpt"/>
</dbReference>
<dbReference type="SUPFAM" id="SSF52047">
    <property type="entry name" value="RNI-like"/>
    <property type="match status" value="1"/>
</dbReference>
<gene>
    <name evidence="5" type="ORF">SPRG_13624</name>
</gene>
<dbReference type="GO" id="GO:0048471">
    <property type="term" value="C:perinuclear region of cytoplasm"/>
    <property type="evidence" value="ECO:0007669"/>
    <property type="project" value="TreeGrafter"/>
</dbReference>
<dbReference type="SMART" id="SM00368">
    <property type="entry name" value="LRR_RI"/>
    <property type="match status" value="3"/>
</dbReference>
<dbReference type="GO" id="GO:0005829">
    <property type="term" value="C:cytosol"/>
    <property type="evidence" value="ECO:0007669"/>
    <property type="project" value="TreeGrafter"/>
</dbReference>
<dbReference type="GO" id="GO:0005096">
    <property type="term" value="F:GTPase activator activity"/>
    <property type="evidence" value="ECO:0007669"/>
    <property type="project" value="UniProtKB-KW"/>
</dbReference>
<keyword evidence="4" id="KW-1133">Transmembrane helix</keyword>
<evidence type="ECO:0000313" key="6">
    <source>
        <dbReference type="Proteomes" id="UP000030745"/>
    </source>
</evidence>
<dbReference type="PANTHER" id="PTHR24113:SF12">
    <property type="entry name" value="RAN GTPASE-ACTIVATING PROTEIN 1"/>
    <property type="match status" value="1"/>
</dbReference>
<dbReference type="GeneID" id="24135490"/>
<keyword evidence="1" id="KW-0343">GTPase activation</keyword>
<keyword evidence="2" id="KW-0433">Leucine-rich repeat</keyword>
<evidence type="ECO:0000313" key="5">
    <source>
        <dbReference type="EMBL" id="KDO20808.1"/>
    </source>
</evidence>
<sequence length="556" mass="61580">MATGLSPDLVQLIVMYMVAEAGVASLLLALPPALLTASFAALQTLFRALFAGDFVDELFADDFVDATRSRSMHLSTLVLPETFDIYDKPILLAAFQAASCLYASLTTDTSSRVPWDLPPHVAIELPRRIAQARHVFSRLAPWHTRISLLSVEVSSVHCHWTRSDLEKLATLLPTLPRLRSLHLSCEGPYAFEMGLVLTALFTLRSLTHLSLTTNVWSEAISRVFAEWLTTAPVSSLRLRGRFPMQSQVQIVVRAIRSYRTLRAPSPVRAIRSCRTLRSLALDDTALVRAFVAAPLPAHLCELELGIDRPTAVDEPVDKISNAVALHLHLEALGVRLGLYSRPLDILPLVQCLPTLRRLRRLDLTNLELRPMARDALWTVLPRLTELRLEKSHLGDDGVAEIAAVLPACYRLRRLSLIRQGISDVGALILARSLPLCPSLADVDLTDNVIANDGAMAFWPLLPRLTMLSLRRNRIGNDAAMALSEVLRITAHMRSLDLSENNVGLPALRAIFTALRDDSFRASVINVSVTSSDYDVARSFALSCLRDPYRVGITRLR</sequence>
<dbReference type="GO" id="GO:0005634">
    <property type="term" value="C:nucleus"/>
    <property type="evidence" value="ECO:0007669"/>
    <property type="project" value="TreeGrafter"/>
</dbReference>
<dbReference type="AlphaFoldDB" id="A0A067BRD0"/>
<evidence type="ECO:0000256" key="1">
    <source>
        <dbReference type="ARBA" id="ARBA00022468"/>
    </source>
</evidence>
<protein>
    <submittedName>
        <fullName evidence="5">Uncharacterized protein</fullName>
    </submittedName>
</protein>
<dbReference type="Pfam" id="PF13516">
    <property type="entry name" value="LRR_6"/>
    <property type="match status" value="3"/>
</dbReference>
<organism evidence="5 6">
    <name type="scientific">Saprolegnia parasitica (strain CBS 223.65)</name>
    <dbReference type="NCBI Taxonomy" id="695850"/>
    <lineage>
        <taxon>Eukaryota</taxon>
        <taxon>Sar</taxon>
        <taxon>Stramenopiles</taxon>
        <taxon>Oomycota</taxon>
        <taxon>Saprolegniomycetes</taxon>
        <taxon>Saprolegniales</taxon>
        <taxon>Saprolegniaceae</taxon>
        <taxon>Saprolegnia</taxon>
    </lineage>
</organism>
<keyword evidence="4" id="KW-0812">Transmembrane</keyword>
<dbReference type="Gene3D" id="3.80.10.10">
    <property type="entry name" value="Ribonuclease Inhibitor"/>
    <property type="match status" value="1"/>
</dbReference>
<proteinExistence type="predicted"/>
<dbReference type="InterPro" id="IPR027038">
    <property type="entry name" value="RanGap"/>
</dbReference>
<evidence type="ECO:0000256" key="3">
    <source>
        <dbReference type="ARBA" id="ARBA00022737"/>
    </source>
</evidence>
<dbReference type="GO" id="GO:0031267">
    <property type="term" value="F:small GTPase binding"/>
    <property type="evidence" value="ECO:0007669"/>
    <property type="project" value="TreeGrafter"/>
</dbReference>
<dbReference type="PANTHER" id="PTHR24113">
    <property type="entry name" value="RAN GTPASE-ACTIVATING PROTEIN 1"/>
    <property type="match status" value="1"/>
</dbReference>
<keyword evidence="6" id="KW-1185">Reference proteome</keyword>